<sequence length="55" mass="5823">MTSVKKRGGARMAFPCVKKVLSVKESVNSNRGARVQEVVCVVGVCRCTGVAANQI</sequence>
<evidence type="ECO:0000313" key="2">
    <source>
        <dbReference type="Proteomes" id="UP000727407"/>
    </source>
</evidence>
<accession>A0A8J4TU80</accession>
<evidence type="ECO:0000313" key="1">
    <source>
        <dbReference type="EMBL" id="KAF5886046.1"/>
    </source>
</evidence>
<reference evidence="1" key="1">
    <citation type="submission" date="2020-07" db="EMBL/GenBank/DDBJ databases">
        <title>Clarias magur genome sequencing, assembly and annotation.</title>
        <authorList>
            <person name="Kushwaha B."/>
            <person name="Kumar R."/>
            <person name="Das P."/>
            <person name="Joshi C.G."/>
            <person name="Kumar D."/>
            <person name="Nagpure N.S."/>
            <person name="Pandey M."/>
            <person name="Agarwal S."/>
            <person name="Srivastava S."/>
            <person name="Singh M."/>
            <person name="Sahoo L."/>
            <person name="Jayasankar P."/>
            <person name="Meher P.K."/>
            <person name="Koringa P.G."/>
            <person name="Iquebal M.A."/>
            <person name="Das S.P."/>
            <person name="Bit A."/>
            <person name="Patnaik S."/>
            <person name="Patel N."/>
            <person name="Shah T.M."/>
            <person name="Hinsu A."/>
            <person name="Jena J.K."/>
        </authorList>
    </citation>
    <scope>NUCLEOTIDE SEQUENCE</scope>
    <source>
        <strain evidence="1">CIFAMagur01</strain>
        <tissue evidence="1">Testis</tissue>
    </source>
</reference>
<proteinExistence type="predicted"/>
<dbReference type="Proteomes" id="UP000727407">
    <property type="component" value="Unassembled WGS sequence"/>
</dbReference>
<comment type="caution">
    <text evidence="1">The sequence shown here is derived from an EMBL/GenBank/DDBJ whole genome shotgun (WGS) entry which is preliminary data.</text>
</comment>
<organism evidence="1 2">
    <name type="scientific">Clarias magur</name>
    <name type="common">Asian catfish</name>
    <name type="synonym">Macropteronotus magur</name>
    <dbReference type="NCBI Taxonomy" id="1594786"/>
    <lineage>
        <taxon>Eukaryota</taxon>
        <taxon>Metazoa</taxon>
        <taxon>Chordata</taxon>
        <taxon>Craniata</taxon>
        <taxon>Vertebrata</taxon>
        <taxon>Euteleostomi</taxon>
        <taxon>Actinopterygii</taxon>
        <taxon>Neopterygii</taxon>
        <taxon>Teleostei</taxon>
        <taxon>Ostariophysi</taxon>
        <taxon>Siluriformes</taxon>
        <taxon>Clariidae</taxon>
        <taxon>Clarias</taxon>
    </lineage>
</organism>
<dbReference type="EMBL" id="QNUK01001205">
    <property type="protein sequence ID" value="KAF5886046.1"/>
    <property type="molecule type" value="Genomic_DNA"/>
</dbReference>
<dbReference type="AlphaFoldDB" id="A0A8J4TU80"/>
<name>A0A8J4TU80_CLAMG</name>
<gene>
    <name evidence="1" type="ORF">DAT39_022602</name>
</gene>
<keyword evidence="2" id="KW-1185">Reference proteome</keyword>
<protein>
    <submittedName>
        <fullName evidence="1">Uncharacterized protein</fullName>
    </submittedName>
</protein>